<gene>
    <name evidence="1" type="ORF">PF008_g24331</name>
</gene>
<protein>
    <submittedName>
        <fullName evidence="1">Uncharacterized protein</fullName>
    </submittedName>
</protein>
<proteinExistence type="predicted"/>
<evidence type="ECO:0000313" key="1">
    <source>
        <dbReference type="EMBL" id="KAE9295199.1"/>
    </source>
</evidence>
<accession>A0A6G0QN47</accession>
<dbReference type="Gene3D" id="3.30.410.40">
    <property type="match status" value="1"/>
</dbReference>
<feature type="non-terminal residue" evidence="1">
    <location>
        <position position="42"/>
    </location>
</feature>
<comment type="caution">
    <text evidence="1">The sequence shown here is derived from an EMBL/GenBank/DDBJ whole genome shotgun (WGS) entry which is preliminary data.</text>
</comment>
<evidence type="ECO:0000313" key="2">
    <source>
        <dbReference type="Proteomes" id="UP000486351"/>
    </source>
</evidence>
<dbReference type="AlphaFoldDB" id="A0A6G0QN47"/>
<reference evidence="1 2" key="1">
    <citation type="submission" date="2018-09" db="EMBL/GenBank/DDBJ databases">
        <title>Genomic investigation of the strawberry pathogen Phytophthora fragariae indicates pathogenicity is determined by transcriptional variation in three key races.</title>
        <authorList>
            <person name="Adams T.M."/>
            <person name="Armitage A.D."/>
            <person name="Sobczyk M.K."/>
            <person name="Bates H.J."/>
            <person name="Dunwell J.M."/>
            <person name="Nellist C.F."/>
            <person name="Harrison R.J."/>
        </authorList>
    </citation>
    <scope>NUCLEOTIDE SEQUENCE [LARGE SCALE GENOMIC DNA]</scope>
    <source>
        <strain evidence="1 2">NOV-77</strain>
    </source>
</reference>
<organism evidence="1 2">
    <name type="scientific">Phytophthora fragariae</name>
    <dbReference type="NCBI Taxonomy" id="53985"/>
    <lineage>
        <taxon>Eukaryota</taxon>
        <taxon>Sar</taxon>
        <taxon>Stramenopiles</taxon>
        <taxon>Oomycota</taxon>
        <taxon>Peronosporomycetes</taxon>
        <taxon>Peronosporales</taxon>
        <taxon>Peronosporaceae</taxon>
        <taxon>Phytophthora</taxon>
    </lineage>
</organism>
<sequence length="42" mass="4668">MTSTLADLRNGVRLTREVLQQQAFDEFWGDAVSPSDLVQSDA</sequence>
<name>A0A6G0QN47_9STRA</name>
<dbReference type="EMBL" id="QXFY01002585">
    <property type="protein sequence ID" value="KAE9295199.1"/>
    <property type="molecule type" value="Genomic_DNA"/>
</dbReference>
<dbReference type="Proteomes" id="UP000486351">
    <property type="component" value="Unassembled WGS sequence"/>
</dbReference>